<dbReference type="Pfam" id="PF07885">
    <property type="entry name" value="Ion_trans_2"/>
    <property type="match status" value="1"/>
</dbReference>
<dbReference type="Proteomes" id="UP000035642">
    <property type="component" value="Unassembled WGS sequence"/>
</dbReference>
<name>A0A0K0DRW6_ANGCA</name>
<evidence type="ECO:0000259" key="2">
    <source>
        <dbReference type="Pfam" id="PF07885"/>
    </source>
</evidence>
<dbReference type="Gene3D" id="1.10.287.70">
    <property type="match status" value="1"/>
</dbReference>
<dbReference type="AlphaFoldDB" id="A0A0K0DRW6"/>
<feature type="domain" description="Potassium channel" evidence="2">
    <location>
        <begin position="20"/>
        <end position="51"/>
    </location>
</feature>
<proteinExistence type="predicted"/>
<dbReference type="WBParaSite" id="ACAC_0001450501-mRNA-1">
    <property type="protein sequence ID" value="ACAC_0001450501-mRNA-1"/>
    <property type="gene ID" value="ACAC_0001450501"/>
</dbReference>
<keyword evidence="1" id="KW-0812">Transmembrane</keyword>
<sequence length="141" mass="15937">MLHRNPFEQPFSGPVNIDMLTISGKIFTVIYAIIGIPLCLLLMTQCGRMITSIWEGKTLVVSVICFIFVSAIIYDVIEDNSDDVPFFDAVFSVFLQFSTIGQTEKDGTQHICHSFLSLVIVVHGGDLVRAWYRLRVSYRDL</sequence>
<keyword evidence="1" id="KW-0472">Membrane</keyword>
<evidence type="ECO:0000313" key="3">
    <source>
        <dbReference type="Proteomes" id="UP000035642"/>
    </source>
</evidence>
<reference evidence="4" key="2">
    <citation type="submission" date="2017-02" db="UniProtKB">
        <authorList>
            <consortium name="WormBaseParasite"/>
        </authorList>
    </citation>
    <scope>IDENTIFICATION</scope>
</reference>
<feature type="transmembrane region" description="Helical" evidence="1">
    <location>
        <begin position="56"/>
        <end position="77"/>
    </location>
</feature>
<accession>A0A0K0DRW6</accession>
<keyword evidence="3" id="KW-1185">Reference proteome</keyword>
<feature type="transmembrane region" description="Helical" evidence="1">
    <location>
        <begin position="20"/>
        <end position="44"/>
    </location>
</feature>
<evidence type="ECO:0000313" key="4">
    <source>
        <dbReference type="WBParaSite" id="ACAC_0001450501-mRNA-1"/>
    </source>
</evidence>
<reference evidence="3" key="1">
    <citation type="submission" date="2012-09" db="EMBL/GenBank/DDBJ databases">
        <authorList>
            <person name="Martin A.A."/>
        </authorList>
    </citation>
    <scope>NUCLEOTIDE SEQUENCE</scope>
</reference>
<dbReference type="InterPro" id="IPR013099">
    <property type="entry name" value="K_chnl_dom"/>
</dbReference>
<dbReference type="SUPFAM" id="SSF81324">
    <property type="entry name" value="Voltage-gated potassium channels"/>
    <property type="match status" value="1"/>
</dbReference>
<organism evidence="3 4">
    <name type="scientific">Angiostrongylus cantonensis</name>
    <name type="common">Rat lungworm</name>
    <dbReference type="NCBI Taxonomy" id="6313"/>
    <lineage>
        <taxon>Eukaryota</taxon>
        <taxon>Metazoa</taxon>
        <taxon>Ecdysozoa</taxon>
        <taxon>Nematoda</taxon>
        <taxon>Chromadorea</taxon>
        <taxon>Rhabditida</taxon>
        <taxon>Rhabditina</taxon>
        <taxon>Rhabditomorpha</taxon>
        <taxon>Strongyloidea</taxon>
        <taxon>Metastrongylidae</taxon>
        <taxon>Angiostrongylus</taxon>
    </lineage>
</organism>
<protein>
    <submittedName>
        <fullName evidence="4">Aa_trans domain-containing protein</fullName>
    </submittedName>
</protein>
<keyword evidence="1" id="KW-1133">Transmembrane helix</keyword>
<evidence type="ECO:0000256" key="1">
    <source>
        <dbReference type="SAM" id="Phobius"/>
    </source>
</evidence>